<sequence length="340" mass="38096">MKKIERGLFSLARLLQLGFGEAGASVISRSLATGAMTALATNRPGSIVNAFFGFCDIRNFTFLTEQLQADVVKLVNSVARLLHDCVIRSHGDPNKNIGDAFLGDRCRRWRPYVECILEMSRDERLSQHINLEAAQEVLKDGHMRMGFGLHFGWAVECVIGSKHKVDVSYLSPHVNMSSRLEAATKQYGVSILMSGDVVGLLSWDIKRLCRLIDRVTVKGSSSPIDLYTFDEPSMQSRGGTVPDDIDFSSLQSSRAFFEVAAPSTDAEFRRDFSRAISVYLGGPDGSKANWECAMQRLRDCLRKRPGDGPTLAILQYMEEEMAKPEESRVRWMGYRMLEHK</sequence>
<proteinExistence type="predicted"/>
<dbReference type="eggNOG" id="ENOG502QQYF">
    <property type="taxonomic scope" value="Eukaryota"/>
</dbReference>
<dbReference type="EnsemblProtists" id="EKX34735">
    <property type="protein sequence ID" value="EKX34735"/>
    <property type="gene ID" value="GUITHDRAFT_90376"/>
</dbReference>
<dbReference type="OrthoDB" id="60033at2759"/>
<dbReference type="PROSITE" id="PS50125">
    <property type="entry name" value="GUANYLATE_CYCLASE_2"/>
    <property type="match status" value="1"/>
</dbReference>
<accession>L1IFX5</accession>
<dbReference type="GO" id="GO:0009190">
    <property type="term" value="P:cyclic nucleotide biosynthetic process"/>
    <property type="evidence" value="ECO:0007669"/>
    <property type="project" value="InterPro"/>
</dbReference>
<dbReference type="Gene3D" id="3.30.70.1230">
    <property type="entry name" value="Nucleotide cyclase"/>
    <property type="match status" value="1"/>
</dbReference>
<dbReference type="InterPro" id="IPR029787">
    <property type="entry name" value="Nucleotide_cyclase"/>
</dbReference>
<reference evidence="4" key="2">
    <citation type="submission" date="2012-11" db="EMBL/GenBank/DDBJ databases">
        <authorList>
            <person name="Kuo A."/>
            <person name="Curtis B.A."/>
            <person name="Tanifuji G."/>
            <person name="Burki F."/>
            <person name="Gruber A."/>
            <person name="Irimia M."/>
            <person name="Maruyama S."/>
            <person name="Arias M.C."/>
            <person name="Ball S.G."/>
            <person name="Gile G.H."/>
            <person name="Hirakawa Y."/>
            <person name="Hopkins J.F."/>
            <person name="Rensing S.A."/>
            <person name="Schmutz J."/>
            <person name="Symeonidi A."/>
            <person name="Elias M."/>
            <person name="Eveleigh R.J."/>
            <person name="Herman E.K."/>
            <person name="Klute M.J."/>
            <person name="Nakayama T."/>
            <person name="Obornik M."/>
            <person name="Reyes-Prieto A."/>
            <person name="Armbrust E.V."/>
            <person name="Aves S.J."/>
            <person name="Beiko R.G."/>
            <person name="Coutinho P."/>
            <person name="Dacks J.B."/>
            <person name="Durnford D.G."/>
            <person name="Fast N.M."/>
            <person name="Green B.R."/>
            <person name="Grisdale C."/>
            <person name="Hempe F."/>
            <person name="Henrissat B."/>
            <person name="Hoppner M.P."/>
            <person name="Ishida K.-I."/>
            <person name="Kim E."/>
            <person name="Koreny L."/>
            <person name="Kroth P.G."/>
            <person name="Liu Y."/>
            <person name="Malik S.-B."/>
            <person name="Maier U.G."/>
            <person name="McRose D."/>
            <person name="Mock T."/>
            <person name="Neilson J.A."/>
            <person name="Onodera N.T."/>
            <person name="Poole A.M."/>
            <person name="Pritham E.J."/>
            <person name="Richards T.A."/>
            <person name="Rocap G."/>
            <person name="Roy S.W."/>
            <person name="Sarai C."/>
            <person name="Schaack S."/>
            <person name="Shirato S."/>
            <person name="Slamovits C.H."/>
            <person name="Spencer D.F."/>
            <person name="Suzuki S."/>
            <person name="Worden A.Z."/>
            <person name="Zauner S."/>
            <person name="Barry K."/>
            <person name="Bell C."/>
            <person name="Bharti A.K."/>
            <person name="Crow J.A."/>
            <person name="Grimwood J."/>
            <person name="Kramer R."/>
            <person name="Lindquist E."/>
            <person name="Lucas S."/>
            <person name="Salamov A."/>
            <person name="McFadden G.I."/>
            <person name="Lane C.E."/>
            <person name="Keeling P.J."/>
            <person name="Gray M.W."/>
            <person name="Grigoriev I.V."/>
            <person name="Archibald J.M."/>
        </authorList>
    </citation>
    <scope>NUCLEOTIDE SEQUENCE</scope>
    <source>
        <strain evidence="4">CCMP2712</strain>
    </source>
</reference>
<evidence type="ECO:0000313" key="4">
    <source>
        <dbReference type="Proteomes" id="UP000011087"/>
    </source>
</evidence>
<dbReference type="GeneID" id="17291521"/>
<dbReference type="EMBL" id="JH993103">
    <property type="protein sequence ID" value="EKX34735.1"/>
    <property type="molecule type" value="Genomic_DNA"/>
</dbReference>
<reference evidence="2 4" key="1">
    <citation type="journal article" date="2012" name="Nature">
        <title>Algal genomes reveal evolutionary mosaicism and the fate of nucleomorphs.</title>
        <authorList>
            <consortium name="DOE Joint Genome Institute"/>
            <person name="Curtis B.A."/>
            <person name="Tanifuji G."/>
            <person name="Burki F."/>
            <person name="Gruber A."/>
            <person name="Irimia M."/>
            <person name="Maruyama S."/>
            <person name="Arias M.C."/>
            <person name="Ball S.G."/>
            <person name="Gile G.H."/>
            <person name="Hirakawa Y."/>
            <person name="Hopkins J.F."/>
            <person name="Kuo A."/>
            <person name="Rensing S.A."/>
            <person name="Schmutz J."/>
            <person name="Symeonidi A."/>
            <person name="Elias M."/>
            <person name="Eveleigh R.J."/>
            <person name="Herman E.K."/>
            <person name="Klute M.J."/>
            <person name="Nakayama T."/>
            <person name="Obornik M."/>
            <person name="Reyes-Prieto A."/>
            <person name="Armbrust E.V."/>
            <person name="Aves S.J."/>
            <person name="Beiko R.G."/>
            <person name="Coutinho P."/>
            <person name="Dacks J.B."/>
            <person name="Durnford D.G."/>
            <person name="Fast N.M."/>
            <person name="Green B.R."/>
            <person name="Grisdale C.J."/>
            <person name="Hempel F."/>
            <person name="Henrissat B."/>
            <person name="Hoppner M.P."/>
            <person name="Ishida K."/>
            <person name="Kim E."/>
            <person name="Koreny L."/>
            <person name="Kroth P.G."/>
            <person name="Liu Y."/>
            <person name="Malik S.B."/>
            <person name="Maier U.G."/>
            <person name="McRose D."/>
            <person name="Mock T."/>
            <person name="Neilson J.A."/>
            <person name="Onodera N.T."/>
            <person name="Poole A.M."/>
            <person name="Pritham E.J."/>
            <person name="Richards T.A."/>
            <person name="Rocap G."/>
            <person name="Roy S.W."/>
            <person name="Sarai C."/>
            <person name="Schaack S."/>
            <person name="Shirato S."/>
            <person name="Slamovits C.H."/>
            <person name="Spencer D.F."/>
            <person name="Suzuki S."/>
            <person name="Worden A.Z."/>
            <person name="Zauner S."/>
            <person name="Barry K."/>
            <person name="Bell C."/>
            <person name="Bharti A.K."/>
            <person name="Crow J.A."/>
            <person name="Grimwood J."/>
            <person name="Kramer R."/>
            <person name="Lindquist E."/>
            <person name="Lucas S."/>
            <person name="Salamov A."/>
            <person name="McFadden G.I."/>
            <person name="Lane C.E."/>
            <person name="Keeling P.J."/>
            <person name="Gray M.W."/>
            <person name="Grigoriev I.V."/>
            <person name="Archibald J.M."/>
        </authorList>
    </citation>
    <scope>NUCLEOTIDE SEQUENCE</scope>
    <source>
        <strain evidence="2 4">CCMP2712</strain>
    </source>
</reference>
<name>L1IFX5_GUITC</name>
<keyword evidence="4" id="KW-1185">Reference proteome</keyword>
<feature type="domain" description="Guanylate cyclase" evidence="1">
    <location>
        <begin position="51"/>
        <end position="181"/>
    </location>
</feature>
<dbReference type="KEGG" id="gtt:GUITHDRAFT_90376"/>
<dbReference type="PaxDb" id="55529-EKX34735"/>
<dbReference type="HOGENOM" id="CLU_786305_0_0_1"/>
<dbReference type="Proteomes" id="UP000011087">
    <property type="component" value="Unassembled WGS sequence"/>
</dbReference>
<evidence type="ECO:0000313" key="2">
    <source>
        <dbReference type="EMBL" id="EKX34735.1"/>
    </source>
</evidence>
<dbReference type="PANTHER" id="PTHR43336">
    <property type="entry name" value="OXYGEN SENSOR HISTIDINE KINASE RESPONSE REGULATOR DEVS/DOSS"/>
    <property type="match status" value="1"/>
</dbReference>
<dbReference type="Pfam" id="PF00211">
    <property type="entry name" value="Guanylate_cyc"/>
    <property type="match status" value="1"/>
</dbReference>
<dbReference type="GO" id="GO:0035556">
    <property type="term" value="P:intracellular signal transduction"/>
    <property type="evidence" value="ECO:0007669"/>
    <property type="project" value="InterPro"/>
</dbReference>
<protein>
    <recommendedName>
        <fullName evidence="1">Guanylate cyclase domain-containing protein</fullName>
    </recommendedName>
</protein>
<dbReference type="SUPFAM" id="SSF55073">
    <property type="entry name" value="Nucleotide cyclase"/>
    <property type="match status" value="1"/>
</dbReference>
<gene>
    <name evidence="2" type="ORF">GUITHDRAFT_90376</name>
</gene>
<dbReference type="PANTHER" id="PTHR43336:SF3">
    <property type="entry name" value="GUANYLATE CYCLASE DOMAIN-CONTAINING PROTEIN"/>
    <property type="match status" value="1"/>
</dbReference>
<dbReference type="RefSeq" id="XP_005821715.1">
    <property type="nucleotide sequence ID" value="XM_005821658.1"/>
</dbReference>
<dbReference type="InterPro" id="IPR001054">
    <property type="entry name" value="A/G_cyclase"/>
</dbReference>
<reference evidence="3" key="3">
    <citation type="submission" date="2016-03" db="UniProtKB">
        <authorList>
            <consortium name="EnsemblProtists"/>
        </authorList>
    </citation>
    <scope>IDENTIFICATION</scope>
</reference>
<organism evidence="2">
    <name type="scientific">Guillardia theta (strain CCMP2712)</name>
    <name type="common">Cryptophyte</name>
    <dbReference type="NCBI Taxonomy" id="905079"/>
    <lineage>
        <taxon>Eukaryota</taxon>
        <taxon>Cryptophyceae</taxon>
        <taxon>Pyrenomonadales</taxon>
        <taxon>Geminigeraceae</taxon>
        <taxon>Guillardia</taxon>
    </lineage>
</organism>
<evidence type="ECO:0000313" key="3">
    <source>
        <dbReference type="EnsemblProtists" id="EKX34735"/>
    </source>
</evidence>
<evidence type="ECO:0000259" key="1">
    <source>
        <dbReference type="PROSITE" id="PS50125"/>
    </source>
</evidence>
<dbReference type="CDD" id="cd07302">
    <property type="entry name" value="CHD"/>
    <property type="match status" value="1"/>
</dbReference>
<dbReference type="AlphaFoldDB" id="L1IFX5"/>